<comment type="caution">
    <text evidence="1">The sequence shown here is derived from an EMBL/GenBank/DDBJ whole genome shotgun (WGS) entry which is preliminary data.</text>
</comment>
<evidence type="ECO:0000313" key="1">
    <source>
        <dbReference type="EMBL" id="KAJ1107190.1"/>
    </source>
</evidence>
<dbReference type="AlphaFoldDB" id="A0AAV7MTW0"/>
<proteinExistence type="predicted"/>
<keyword evidence="2" id="KW-1185">Reference proteome</keyword>
<dbReference type="Proteomes" id="UP001066276">
    <property type="component" value="Chromosome 9"/>
</dbReference>
<organism evidence="1 2">
    <name type="scientific">Pleurodeles waltl</name>
    <name type="common">Iberian ribbed newt</name>
    <dbReference type="NCBI Taxonomy" id="8319"/>
    <lineage>
        <taxon>Eukaryota</taxon>
        <taxon>Metazoa</taxon>
        <taxon>Chordata</taxon>
        <taxon>Craniata</taxon>
        <taxon>Vertebrata</taxon>
        <taxon>Euteleostomi</taxon>
        <taxon>Amphibia</taxon>
        <taxon>Batrachia</taxon>
        <taxon>Caudata</taxon>
        <taxon>Salamandroidea</taxon>
        <taxon>Salamandridae</taxon>
        <taxon>Pleurodelinae</taxon>
        <taxon>Pleurodeles</taxon>
    </lineage>
</organism>
<evidence type="ECO:0000313" key="2">
    <source>
        <dbReference type="Proteomes" id="UP001066276"/>
    </source>
</evidence>
<gene>
    <name evidence="1" type="ORF">NDU88_004583</name>
</gene>
<accession>A0AAV7MTW0</accession>
<protein>
    <submittedName>
        <fullName evidence="1">Uncharacterized protein</fullName>
    </submittedName>
</protein>
<reference evidence="1" key="1">
    <citation type="journal article" date="2022" name="bioRxiv">
        <title>Sequencing and chromosome-scale assembly of the giantPleurodeles waltlgenome.</title>
        <authorList>
            <person name="Brown T."/>
            <person name="Elewa A."/>
            <person name="Iarovenko S."/>
            <person name="Subramanian E."/>
            <person name="Araus A.J."/>
            <person name="Petzold A."/>
            <person name="Susuki M."/>
            <person name="Suzuki K.-i.T."/>
            <person name="Hayashi T."/>
            <person name="Toyoda A."/>
            <person name="Oliveira C."/>
            <person name="Osipova E."/>
            <person name="Leigh N.D."/>
            <person name="Simon A."/>
            <person name="Yun M.H."/>
        </authorList>
    </citation>
    <scope>NUCLEOTIDE SEQUENCE</scope>
    <source>
        <strain evidence="1">20211129_DDA</strain>
        <tissue evidence="1">Liver</tissue>
    </source>
</reference>
<sequence length="119" mass="12322">MLRASVLARQRCFLAVGARPAQTAHSTVPAALTGALSNALQRVLCPSRGRPPLNDLYNSPGGALRTSILVVGTRPALTLPADCALRRTLSALGHLVQCAVACLLPGRVGIALQCPLHAP</sequence>
<dbReference type="EMBL" id="JANPWB010000013">
    <property type="protein sequence ID" value="KAJ1107190.1"/>
    <property type="molecule type" value="Genomic_DNA"/>
</dbReference>
<name>A0AAV7MTW0_PLEWA</name>